<feature type="transmembrane region" description="Helical" evidence="8">
    <location>
        <begin position="350"/>
        <end position="370"/>
    </location>
</feature>
<dbReference type="PANTHER" id="PTHR31585:SF0">
    <property type="entry name" value="FOLATE-BIOPTERIN TRANSPORTER 1, CHLOROPLASTIC"/>
    <property type="match status" value="1"/>
</dbReference>
<geneLocation type="mitochondrion" evidence="9"/>
<gene>
    <name evidence="9" type="ORF">PLBR_LOCUS3712</name>
</gene>
<feature type="transmembrane region" description="Helical" evidence="8">
    <location>
        <begin position="279"/>
        <end position="297"/>
    </location>
</feature>
<feature type="transmembrane region" description="Helical" evidence="8">
    <location>
        <begin position="562"/>
        <end position="581"/>
    </location>
</feature>
<organism evidence="9 10">
    <name type="scientific">Plasmodiophora brassicae</name>
    <name type="common">Clubroot disease agent</name>
    <dbReference type="NCBI Taxonomy" id="37360"/>
    <lineage>
        <taxon>Eukaryota</taxon>
        <taxon>Sar</taxon>
        <taxon>Rhizaria</taxon>
        <taxon>Endomyxa</taxon>
        <taxon>Phytomyxea</taxon>
        <taxon>Plasmodiophorida</taxon>
        <taxon>Plasmodiophoridae</taxon>
        <taxon>Plasmodiophora</taxon>
    </lineage>
</organism>
<evidence type="ECO:0000256" key="7">
    <source>
        <dbReference type="SAM" id="MobiDB-lite"/>
    </source>
</evidence>
<evidence type="ECO:0000256" key="6">
    <source>
        <dbReference type="ARBA" id="ARBA00023136"/>
    </source>
</evidence>
<sequence>MTKDQASSQIVARLFAVHDDIDRRLRAMSGRLPALHPDDAKQAPADDASCNPLVDQPQPLPDMIRDLLGQDSPIMERQREAIARLGVRRCRLVRTPGDYYEWSLEKRKKFLKAPSVSCLCKSMVMVNKKAPLDGTDPSMSPYYLVIFQYERRFDNDKLIEHLRSTAAPPMPAKKRYNFRVAPEDDSFRLSGFIHNAVSPLGFAHMEIPFVLDRRIVDTVDFFWLGGGEPDVKLAIGVDEFIRVFKPIVASPVYHDYLGTRAMSSGTRPRLDAGRQRPRIVPTAMLLLYLIMGLITSLPMLPARQLLMTRYHVEPSSMAYLLGIVSIPWFIKPVLGFWTDSFPIYQERRRPYIAVAMVGSLIVNLLLAYAASRLTPIAVIILLLTLATAMTVLGEVAINSIVIVNAKLETNHEVGTLQSTCWIWRAIGMIVGSGLGGLALKHLTSDAVEVVFTAVGSCAVAGLAMVPFLFEAKLVHGQVDSFATRLRHLAHFWRQRDVLHLTFFVVILNGMPTIPDTFLYWMRNRLGFDFGFFGNLDVVKHCAHLAMAVLFRASLRQVPIRQLLATTIAVSAMLGLSTIVVVQRWNLALRVPDQLFVLVDTLATAVCKELMLMPIVILAARIAPDGVEGSSYSGIMAIWNLSRIVSEEMGGVLTYALGVTSATYDRMWILVLICNLCALIPLAALRLLPEAPAPAYHEVAPPPEKPALRPVPSAGLQRRVPSGTDAEPLITCSASTA</sequence>
<dbReference type="GO" id="GO:0016020">
    <property type="term" value="C:membrane"/>
    <property type="evidence" value="ECO:0007669"/>
    <property type="project" value="UniProtKB-SubCell"/>
</dbReference>
<dbReference type="PANTHER" id="PTHR31585">
    <property type="entry name" value="FOLATE-BIOPTERIN TRANSPORTER 1, CHLOROPLASTIC"/>
    <property type="match status" value="1"/>
</dbReference>
<dbReference type="InterPro" id="IPR039309">
    <property type="entry name" value="BT1"/>
</dbReference>
<feature type="region of interest" description="Disordered" evidence="7">
    <location>
        <begin position="701"/>
        <end position="736"/>
    </location>
</feature>
<name>A0A3P3Y8M7_PLABS</name>
<feature type="transmembrane region" description="Helical" evidence="8">
    <location>
        <begin position="497"/>
        <end position="519"/>
    </location>
</feature>
<accession>A0A3P3Y8M7</accession>
<dbReference type="InterPro" id="IPR036259">
    <property type="entry name" value="MFS_trans_sf"/>
</dbReference>
<evidence type="ECO:0000313" key="9">
    <source>
        <dbReference type="EMBL" id="SPQ96497.1"/>
    </source>
</evidence>
<keyword evidence="4 8" id="KW-0812">Transmembrane</keyword>
<comment type="subcellular location">
    <subcellularLocation>
        <location evidence="1">Membrane</location>
        <topology evidence="1">Multi-pass membrane protein</topology>
    </subcellularLocation>
</comment>
<keyword evidence="6 8" id="KW-0472">Membrane</keyword>
<evidence type="ECO:0000256" key="4">
    <source>
        <dbReference type="ARBA" id="ARBA00022692"/>
    </source>
</evidence>
<evidence type="ECO:0000256" key="3">
    <source>
        <dbReference type="ARBA" id="ARBA00022448"/>
    </source>
</evidence>
<evidence type="ECO:0000256" key="5">
    <source>
        <dbReference type="ARBA" id="ARBA00022989"/>
    </source>
</evidence>
<dbReference type="EMBL" id="OVEO01000006">
    <property type="protein sequence ID" value="SPQ96497.1"/>
    <property type="molecule type" value="Genomic_DNA"/>
</dbReference>
<feature type="transmembrane region" description="Helical" evidence="8">
    <location>
        <begin position="421"/>
        <end position="443"/>
    </location>
</feature>
<feature type="transmembrane region" description="Helical" evidence="8">
    <location>
        <begin position="666"/>
        <end position="687"/>
    </location>
</feature>
<dbReference type="GO" id="GO:0002161">
    <property type="term" value="F:aminoacyl-tRNA deacylase activity"/>
    <property type="evidence" value="ECO:0007669"/>
    <property type="project" value="InterPro"/>
</dbReference>
<evidence type="ECO:0000256" key="1">
    <source>
        <dbReference type="ARBA" id="ARBA00004141"/>
    </source>
</evidence>
<dbReference type="InterPro" id="IPR036754">
    <property type="entry name" value="YbaK/aa-tRNA-synt-asso_dom_sf"/>
</dbReference>
<feature type="transmembrane region" description="Helical" evidence="8">
    <location>
        <begin position="376"/>
        <end position="401"/>
    </location>
</feature>
<feature type="transmembrane region" description="Helical" evidence="8">
    <location>
        <begin position="449"/>
        <end position="469"/>
    </location>
</feature>
<dbReference type="AlphaFoldDB" id="A0A3P3Y8M7"/>
<comment type="similarity">
    <text evidence="2">Belongs to the major facilitator superfamily. Folate-biopterin transporter (TC 2.A.71) family.</text>
</comment>
<protein>
    <submittedName>
        <fullName evidence="9">Uncharacterized protein</fullName>
    </submittedName>
</protein>
<keyword evidence="3" id="KW-0813">Transport</keyword>
<dbReference type="Pfam" id="PF03092">
    <property type="entry name" value="BT1"/>
    <property type="match status" value="1"/>
</dbReference>
<dbReference type="Gene3D" id="3.90.960.10">
    <property type="entry name" value="YbaK/aminoacyl-tRNA synthetase-associated domain"/>
    <property type="match status" value="1"/>
</dbReference>
<keyword evidence="5 8" id="KW-1133">Transmembrane helix</keyword>
<dbReference type="SUPFAM" id="SSF103473">
    <property type="entry name" value="MFS general substrate transporter"/>
    <property type="match status" value="1"/>
</dbReference>
<evidence type="ECO:0000313" key="10">
    <source>
        <dbReference type="Proteomes" id="UP000290189"/>
    </source>
</evidence>
<evidence type="ECO:0000256" key="2">
    <source>
        <dbReference type="ARBA" id="ARBA00007015"/>
    </source>
</evidence>
<dbReference type="CDD" id="cd17484">
    <property type="entry name" value="MFS_FBT"/>
    <property type="match status" value="1"/>
</dbReference>
<dbReference type="Gene3D" id="1.20.1250.20">
    <property type="entry name" value="MFS general substrate transporter like domains"/>
    <property type="match status" value="1"/>
</dbReference>
<dbReference type="Proteomes" id="UP000290189">
    <property type="component" value="Unassembled WGS sequence"/>
</dbReference>
<proteinExistence type="inferred from homology"/>
<dbReference type="SUPFAM" id="SSF55826">
    <property type="entry name" value="YbaK/ProRS associated domain"/>
    <property type="match status" value="1"/>
</dbReference>
<feature type="transmembrane region" description="Helical" evidence="8">
    <location>
        <begin position="317"/>
        <end position="338"/>
    </location>
</feature>
<reference evidence="9 10" key="1">
    <citation type="submission" date="2018-03" db="EMBL/GenBank/DDBJ databases">
        <authorList>
            <person name="Fogelqvist J."/>
        </authorList>
    </citation>
    <scope>NUCLEOTIDE SEQUENCE [LARGE SCALE GENOMIC DNA]</scope>
</reference>
<evidence type="ECO:0000256" key="8">
    <source>
        <dbReference type="SAM" id="Phobius"/>
    </source>
</evidence>
<keyword evidence="9" id="KW-0496">Mitochondrion</keyword>